<dbReference type="InterPro" id="IPR036271">
    <property type="entry name" value="Tet_transcr_reg_TetR-rel_C_sf"/>
</dbReference>
<accession>A0A561E969</accession>
<evidence type="ECO:0000256" key="1">
    <source>
        <dbReference type="ARBA" id="ARBA00023015"/>
    </source>
</evidence>
<dbReference type="PANTHER" id="PTHR30055">
    <property type="entry name" value="HTH-TYPE TRANSCRIPTIONAL REGULATOR RUTR"/>
    <property type="match status" value="1"/>
</dbReference>
<dbReference type="Gene3D" id="1.10.10.60">
    <property type="entry name" value="Homeodomain-like"/>
    <property type="match status" value="1"/>
</dbReference>
<keyword evidence="3" id="KW-0804">Transcription</keyword>
<evidence type="ECO:0000256" key="2">
    <source>
        <dbReference type="ARBA" id="ARBA00023125"/>
    </source>
</evidence>
<evidence type="ECO:0000256" key="3">
    <source>
        <dbReference type="ARBA" id="ARBA00023163"/>
    </source>
</evidence>
<dbReference type="PANTHER" id="PTHR30055:SF148">
    <property type="entry name" value="TETR-FAMILY TRANSCRIPTIONAL REGULATOR"/>
    <property type="match status" value="1"/>
</dbReference>
<dbReference type="GO" id="GO:0003700">
    <property type="term" value="F:DNA-binding transcription factor activity"/>
    <property type="evidence" value="ECO:0007669"/>
    <property type="project" value="TreeGrafter"/>
</dbReference>
<organism evidence="6 7">
    <name type="scientific">Rudaeicoccus suwonensis</name>
    <dbReference type="NCBI Taxonomy" id="657409"/>
    <lineage>
        <taxon>Bacteria</taxon>
        <taxon>Bacillati</taxon>
        <taxon>Actinomycetota</taxon>
        <taxon>Actinomycetes</taxon>
        <taxon>Micrococcales</taxon>
        <taxon>Dermacoccaceae</taxon>
        <taxon>Rudaeicoccus</taxon>
    </lineage>
</organism>
<sequence length="213" mass="23466">MNVPPSTEHAALKPRVEGEREAEIFEGALKVLIDVGYDRLTFDAVAAEVRASKATLYKRWPSKPELLVSAVEYLFERAREGHGAPDTGSLEGDLVDAFCHSGAAFDQMTEIAAAALPALKRDPELSLIFTQRFLEPRARELREVMHRAQARGEIGPDADLEMLSRVLPAMKFHMMLTGEHHPSDEFALQVIQQILLPACNATLATPPNGQKPS</sequence>
<dbReference type="InterPro" id="IPR009057">
    <property type="entry name" value="Homeodomain-like_sf"/>
</dbReference>
<gene>
    <name evidence="6" type="ORF">BKA23_0974</name>
</gene>
<dbReference type="Gene3D" id="1.10.357.10">
    <property type="entry name" value="Tetracycline Repressor, domain 2"/>
    <property type="match status" value="1"/>
</dbReference>
<dbReference type="OrthoDB" id="9796019at2"/>
<keyword evidence="2 4" id="KW-0238">DNA-binding</keyword>
<reference evidence="6 7" key="1">
    <citation type="submission" date="2019-06" db="EMBL/GenBank/DDBJ databases">
        <title>Sequencing the genomes of 1000 actinobacteria strains.</title>
        <authorList>
            <person name="Klenk H.-P."/>
        </authorList>
    </citation>
    <scope>NUCLEOTIDE SEQUENCE [LARGE SCALE GENOMIC DNA]</scope>
    <source>
        <strain evidence="6 7">DSM 19560</strain>
    </source>
</reference>
<dbReference type="AlphaFoldDB" id="A0A561E969"/>
<dbReference type="InterPro" id="IPR050109">
    <property type="entry name" value="HTH-type_TetR-like_transc_reg"/>
</dbReference>
<dbReference type="Pfam" id="PF16859">
    <property type="entry name" value="TetR_C_11"/>
    <property type="match status" value="1"/>
</dbReference>
<name>A0A561E969_9MICO</name>
<protein>
    <submittedName>
        <fullName evidence="6">TetR family transcriptional regulator</fullName>
    </submittedName>
</protein>
<keyword evidence="7" id="KW-1185">Reference proteome</keyword>
<dbReference type="SUPFAM" id="SSF46689">
    <property type="entry name" value="Homeodomain-like"/>
    <property type="match status" value="1"/>
</dbReference>
<dbReference type="RefSeq" id="WP_145225974.1">
    <property type="nucleotide sequence ID" value="NZ_VIVQ01000001.1"/>
</dbReference>
<dbReference type="PROSITE" id="PS50977">
    <property type="entry name" value="HTH_TETR_2"/>
    <property type="match status" value="1"/>
</dbReference>
<feature type="DNA-binding region" description="H-T-H motif" evidence="4">
    <location>
        <begin position="41"/>
        <end position="60"/>
    </location>
</feature>
<dbReference type="InterPro" id="IPR001647">
    <property type="entry name" value="HTH_TetR"/>
</dbReference>
<dbReference type="SUPFAM" id="SSF48498">
    <property type="entry name" value="Tetracyclin repressor-like, C-terminal domain"/>
    <property type="match status" value="1"/>
</dbReference>
<comment type="caution">
    <text evidence="6">The sequence shown here is derived from an EMBL/GenBank/DDBJ whole genome shotgun (WGS) entry which is preliminary data.</text>
</comment>
<keyword evidence="1" id="KW-0805">Transcription regulation</keyword>
<evidence type="ECO:0000256" key="4">
    <source>
        <dbReference type="PROSITE-ProRule" id="PRU00335"/>
    </source>
</evidence>
<evidence type="ECO:0000313" key="7">
    <source>
        <dbReference type="Proteomes" id="UP000318297"/>
    </source>
</evidence>
<evidence type="ECO:0000259" key="5">
    <source>
        <dbReference type="PROSITE" id="PS50977"/>
    </source>
</evidence>
<dbReference type="GO" id="GO:0000976">
    <property type="term" value="F:transcription cis-regulatory region binding"/>
    <property type="evidence" value="ECO:0007669"/>
    <property type="project" value="TreeGrafter"/>
</dbReference>
<feature type="domain" description="HTH tetR-type" evidence="5">
    <location>
        <begin position="18"/>
        <end position="78"/>
    </location>
</feature>
<dbReference type="Pfam" id="PF00440">
    <property type="entry name" value="TetR_N"/>
    <property type="match status" value="1"/>
</dbReference>
<evidence type="ECO:0000313" key="6">
    <source>
        <dbReference type="EMBL" id="TWE12178.1"/>
    </source>
</evidence>
<dbReference type="EMBL" id="VIVQ01000001">
    <property type="protein sequence ID" value="TWE12178.1"/>
    <property type="molecule type" value="Genomic_DNA"/>
</dbReference>
<dbReference type="InterPro" id="IPR011075">
    <property type="entry name" value="TetR_C"/>
</dbReference>
<proteinExistence type="predicted"/>
<dbReference type="Proteomes" id="UP000318297">
    <property type="component" value="Unassembled WGS sequence"/>
</dbReference>